<dbReference type="KEGG" id="mlr:MELLADRAFT_94157"/>
<keyword evidence="3" id="KW-1185">Reference proteome</keyword>
<dbReference type="EMBL" id="GL883155">
    <property type="protein sequence ID" value="EGF99724.1"/>
    <property type="molecule type" value="Genomic_DNA"/>
</dbReference>
<sequence>MMQGNFFESPFGPSQGAGDGTSGNGLSLFGLNNHSALMNGRASAFEDPPRGTSDANASRRSSNLGGANFHDVNTSLAFSAGRARNNRSVSPRGRSNTMSTDHRGSINSQPGSLGLGQGNGFEGHTQSDSVTYTCALPAQTLKVFEAWSKDAGLDMVWHEHAKQQAEIFGDANRHIAQAIAQARIMMEVSALHTQISTLTEHIATMSQIVKVLAEAPASVPNKRTSTPTSDDEGEWAASPQLLDVMNPLALRLLMSPALDAYTALKNKQEGIIPTSLFNGIKLTIAKESAAFTAKHLPAVHQGVEEASAAKKYCSAIKDSAKHAREKLHNVILTGIHDPKMGEEVEIAVPNIRSLVQKVAIRCGTASPTALVDAVWGVTDLPTRARIAYLGGRGSESIWACVDKQLSRLRLRNDDAYAVAFYQIVFDKDCKHFTGETYFQVLKENKINLNLPSEEAVLAPPGSQRPESSQRGLGRLPLRRVGVWQAPAQRASCRPPFNADGYSCSRLVSTTALSAPAPGPAPVRKVGCWNPNFIAGFIVNIAGSLPSRSSNTHTCW</sequence>
<feature type="region of interest" description="Disordered" evidence="1">
    <location>
        <begin position="1"/>
        <end position="25"/>
    </location>
</feature>
<dbReference type="HOGENOM" id="CLU_030194_1_0_1"/>
<feature type="region of interest" description="Disordered" evidence="1">
    <location>
        <begin position="41"/>
        <end position="68"/>
    </location>
</feature>
<reference evidence="3" key="1">
    <citation type="journal article" date="2011" name="Proc. Natl. Acad. Sci. U.S.A.">
        <title>Obligate biotrophy features unraveled by the genomic analysis of rust fungi.</title>
        <authorList>
            <person name="Duplessis S."/>
            <person name="Cuomo C.A."/>
            <person name="Lin Y.-C."/>
            <person name="Aerts A."/>
            <person name="Tisserant E."/>
            <person name="Veneault-Fourrey C."/>
            <person name="Joly D.L."/>
            <person name="Hacquard S."/>
            <person name="Amselem J."/>
            <person name="Cantarel B.L."/>
            <person name="Chiu R."/>
            <person name="Coutinho P.M."/>
            <person name="Feau N."/>
            <person name="Field M."/>
            <person name="Frey P."/>
            <person name="Gelhaye E."/>
            <person name="Goldberg J."/>
            <person name="Grabherr M.G."/>
            <person name="Kodira C.D."/>
            <person name="Kohler A."/>
            <person name="Kuees U."/>
            <person name="Lindquist E.A."/>
            <person name="Lucas S.M."/>
            <person name="Mago R."/>
            <person name="Mauceli E."/>
            <person name="Morin E."/>
            <person name="Murat C."/>
            <person name="Pangilinan J.L."/>
            <person name="Park R."/>
            <person name="Pearson M."/>
            <person name="Quesneville H."/>
            <person name="Rouhier N."/>
            <person name="Sakthikumar S."/>
            <person name="Salamov A.A."/>
            <person name="Schmutz J."/>
            <person name="Selles B."/>
            <person name="Shapiro H."/>
            <person name="Tanguay P."/>
            <person name="Tuskan G.A."/>
            <person name="Henrissat B."/>
            <person name="Van de Peer Y."/>
            <person name="Rouze P."/>
            <person name="Ellis J.G."/>
            <person name="Dodds P.N."/>
            <person name="Schein J.E."/>
            <person name="Zhong S."/>
            <person name="Hamelin R.C."/>
            <person name="Grigoriev I.V."/>
            <person name="Szabo L.J."/>
            <person name="Martin F."/>
        </authorList>
    </citation>
    <scope>NUCLEOTIDE SEQUENCE [LARGE SCALE GENOMIC DNA]</scope>
    <source>
        <strain evidence="3">98AG31 / pathotype 3-4-7</strain>
    </source>
</reference>
<dbReference type="AlphaFoldDB" id="F4S6P3"/>
<dbReference type="OrthoDB" id="2497916at2759"/>
<evidence type="ECO:0000313" key="2">
    <source>
        <dbReference type="EMBL" id="EGF99724.1"/>
    </source>
</evidence>
<organism evidence="3">
    <name type="scientific">Melampsora larici-populina (strain 98AG31 / pathotype 3-4-7)</name>
    <name type="common">Poplar leaf rust fungus</name>
    <dbReference type="NCBI Taxonomy" id="747676"/>
    <lineage>
        <taxon>Eukaryota</taxon>
        <taxon>Fungi</taxon>
        <taxon>Dikarya</taxon>
        <taxon>Basidiomycota</taxon>
        <taxon>Pucciniomycotina</taxon>
        <taxon>Pucciniomycetes</taxon>
        <taxon>Pucciniales</taxon>
        <taxon>Melampsoraceae</taxon>
        <taxon>Melampsora</taxon>
    </lineage>
</organism>
<dbReference type="Proteomes" id="UP000001072">
    <property type="component" value="Unassembled WGS sequence"/>
</dbReference>
<evidence type="ECO:0000256" key="1">
    <source>
        <dbReference type="SAM" id="MobiDB-lite"/>
    </source>
</evidence>
<dbReference type="InParanoid" id="F4S6P3"/>
<feature type="compositionally biased region" description="Polar residues" evidence="1">
    <location>
        <begin position="86"/>
        <end position="111"/>
    </location>
</feature>
<feature type="compositionally biased region" description="Polar residues" evidence="1">
    <location>
        <begin position="53"/>
        <end position="68"/>
    </location>
</feature>
<gene>
    <name evidence="2" type="ORF">MELLADRAFT_94157</name>
</gene>
<dbReference type="RefSeq" id="XP_007417013.1">
    <property type="nucleotide sequence ID" value="XM_007416951.1"/>
</dbReference>
<dbReference type="VEuPathDB" id="FungiDB:MELLADRAFT_94157"/>
<accession>F4S6P3</accession>
<protein>
    <submittedName>
        <fullName evidence="2">Uncharacterized protein</fullName>
    </submittedName>
</protein>
<name>F4S6P3_MELLP</name>
<feature type="region of interest" description="Disordered" evidence="1">
    <location>
        <begin position="80"/>
        <end position="117"/>
    </location>
</feature>
<proteinExistence type="predicted"/>
<evidence type="ECO:0000313" key="3">
    <source>
        <dbReference type="Proteomes" id="UP000001072"/>
    </source>
</evidence>
<dbReference type="GeneID" id="18936799"/>